<feature type="transmembrane region" description="Helical" evidence="1">
    <location>
        <begin position="21"/>
        <end position="48"/>
    </location>
</feature>
<feature type="transmembrane region" description="Helical" evidence="1">
    <location>
        <begin position="68"/>
        <end position="88"/>
    </location>
</feature>
<comment type="caution">
    <text evidence="3">The sequence shown here is derived from an EMBL/GenBank/DDBJ whole genome shotgun (WGS) entry which is preliminary data.</text>
</comment>
<keyword evidence="1" id="KW-0812">Transmembrane</keyword>
<dbReference type="RefSeq" id="WP_123794059.1">
    <property type="nucleotide sequence ID" value="NZ_RKQK01000005.1"/>
</dbReference>
<evidence type="ECO:0000313" key="4">
    <source>
        <dbReference type="Proteomes" id="UP000269689"/>
    </source>
</evidence>
<dbReference type="Pfam" id="PF02517">
    <property type="entry name" value="Rce1-like"/>
    <property type="match status" value="1"/>
</dbReference>
<dbReference type="GO" id="GO:0004175">
    <property type="term" value="F:endopeptidase activity"/>
    <property type="evidence" value="ECO:0007669"/>
    <property type="project" value="UniProtKB-ARBA"/>
</dbReference>
<accession>A0A3N4TZB2</accession>
<feature type="transmembrane region" description="Helical" evidence="1">
    <location>
        <begin position="108"/>
        <end position="126"/>
    </location>
</feature>
<evidence type="ECO:0000256" key="1">
    <source>
        <dbReference type="SAM" id="Phobius"/>
    </source>
</evidence>
<keyword evidence="1" id="KW-0472">Membrane</keyword>
<name>A0A3N4TZB2_9RHOB</name>
<dbReference type="OrthoDB" id="7171777at2"/>
<dbReference type="PANTHER" id="PTHR36435">
    <property type="entry name" value="SLR1288 PROTEIN"/>
    <property type="match status" value="1"/>
</dbReference>
<dbReference type="PANTHER" id="PTHR36435:SF1">
    <property type="entry name" value="CAAX AMINO TERMINAL PROTEASE FAMILY PROTEIN"/>
    <property type="match status" value="1"/>
</dbReference>
<organism evidence="3 4">
    <name type="scientific">Pacificibacter maritimus</name>
    <dbReference type="NCBI Taxonomy" id="762213"/>
    <lineage>
        <taxon>Bacteria</taxon>
        <taxon>Pseudomonadati</taxon>
        <taxon>Pseudomonadota</taxon>
        <taxon>Alphaproteobacteria</taxon>
        <taxon>Rhodobacterales</taxon>
        <taxon>Roseobacteraceae</taxon>
        <taxon>Pacificibacter</taxon>
    </lineage>
</organism>
<dbReference type="GO" id="GO:0080120">
    <property type="term" value="P:CAAX-box protein maturation"/>
    <property type="evidence" value="ECO:0007669"/>
    <property type="project" value="UniProtKB-ARBA"/>
</dbReference>
<proteinExistence type="predicted"/>
<protein>
    <recommendedName>
        <fullName evidence="2">CAAX prenyl protease 2/Lysostaphin resistance protein A-like domain-containing protein</fullName>
    </recommendedName>
</protein>
<keyword evidence="4" id="KW-1185">Reference proteome</keyword>
<evidence type="ECO:0000313" key="3">
    <source>
        <dbReference type="EMBL" id="RPE63148.1"/>
    </source>
</evidence>
<dbReference type="InterPro" id="IPR003675">
    <property type="entry name" value="Rce1/LyrA-like_dom"/>
</dbReference>
<feature type="transmembrane region" description="Helical" evidence="1">
    <location>
        <begin position="146"/>
        <end position="166"/>
    </location>
</feature>
<dbReference type="EMBL" id="RKQK01000005">
    <property type="protein sequence ID" value="RPE63148.1"/>
    <property type="molecule type" value="Genomic_DNA"/>
</dbReference>
<sequence>MQYSAYKDMLSSAYRKPSYGRIAAVVALCFLVTTIATPIFLGLVGKIAPELTPVQVTQGSFEIGVTPGGLFIVLASFALLLLTTILSAKRFADRDLRSLTGPIPQMRLDFILSMKWLVGITVVLLLVPTPHNSGDTPVELIAQMPISIWLAWLPLGLLGLAVQVIAEEVFFRGYLQTQLVAATKSYSKGMVLAALLFGVGHVSMDLTGYAALVPVLWAVLFGLAAGDLTARSGTLGPALALHFTNNMAALFIAPPQGQLSGFGLWTRQIDLNSAYADPITMVFEGLILLITWLTVRIALMR</sequence>
<feature type="transmembrane region" description="Helical" evidence="1">
    <location>
        <begin position="274"/>
        <end position="295"/>
    </location>
</feature>
<reference evidence="3 4" key="1">
    <citation type="submission" date="2018-11" db="EMBL/GenBank/DDBJ databases">
        <title>Genomic Encyclopedia of Type Strains, Phase IV (KMG-IV): sequencing the most valuable type-strain genomes for metagenomic binning, comparative biology and taxonomic classification.</title>
        <authorList>
            <person name="Goeker M."/>
        </authorList>
    </citation>
    <scope>NUCLEOTIDE SEQUENCE [LARGE SCALE GENOMIC DNA]</scope>
    <source>
        <strain evidence="3 4">DSM 104731</strain>
    </source>
</reference>
<gene>
    <name evidence="3" type="ORF">EDD53_2745</name>
</gene>
<keyword evidence="1" id="KW-1133">Transmembrane helix</keyword>
<feature type="domain" description="CAAX prenyl protease 2/Lysostaphin resistance protein A-like" evidence="2">
    <location>
        <begin position="151"/>
        <end position="247"/>
    </location>
</feature>
<evidence type="ECO:0000259" key="2">
    <source>
        <dbReference type="Pfam" id="PF02517"/>
    </source>
</evidence>
<dbReference type="Proteomes" id="UP000269689">
    <property type="component" value="Unassembled WGS sequence"/>
</dbReference>
<feature type="transmembrane region" description="Helical" evidence="1">
    <location>
        <begin position="186"/>
        <end position="203"/>
    </location>
</feature>
<dbReference type="InterPro" id="IPR052710">
    <property type="entry name" value="CAAX_protease"/>
</dbReference>
<dbReference type="AlphaFoldDB" id="A0A3N4TZB2"/>